<reference evidence="2" key="1">
    <citation type="submission" date="2016-10" db="EMBL/GenBank/DDBJ databases">
        <title>Sequence of Gallionella enrichment culture.</title>
        <authorList>
            <person name="Poehlein A."/>
            <person name="Muehling M."/>
            <person name="Daniel R."/>
        </authorList>
    </citation>
    <scope>NUCLEOTIDE SEQUENCE</scope>
</reference>
<gene>
    <name evidence="2" type="ORF">GALL_335810</name>
</gene>
<organism evidence="2">
    <name type="scientific">mine drainage metagenome</name>
    <dbReference type="NCBI Taxonomy" id="410659"/>
    <lineage>
        <taxon>unclassified sequences</taxon>
        <taxon>metagenomes</taxon>
        <taxon>ecological metagenomes</taxon>
    </lineage>
</organism>
<feature type="domain" description="DUF7662" evidence="1">
    <location>
        <begin position="7"/>
        <end position="81"/>
    </location>
</feature>
<dbReference type="Pfam" id="PF24698">
    <property type="entry name" value="DUF7662"/>
    <property type="match status" value="1"/>
</dbReference>
<sequence length="104" mass="11529">MARALKYDPLRNHLQVVADRGDVTCDLDFDQIAALVDGLPPSAYGRRQWWANDSKVEAQAWRSAGWHVESVSLDRHRVRFAVGKVGGTSTAREARERAAQVPSG</sequence>
<dbReference type="InterPro" id="IPR056079">
    <property type="entry name" value="DUF7662"/>
</dbReference>
<evidence type="ECO:0000313" key="2">
    <source>
        <dbReference type="EMBL" id="OIQ84596.1"/>
    </source>
</evidence>
<proteinExistence type="predicted"/>
<comment type="caution">
    <text evidence="2">The sequence shown here is derived from an EMBL/GenBank/DDBJ whole genome shotgun (WGS) entry which is preliminary data.</text>
</comment>
<evidence type="ECO:0000259" key="1">
    <source>
        <dbReference type="Pfam" id="PF24698"/>
    </source>
</evidence>
<dbReference type="EMBL" id="MLJW01000606">
    <property type="protein sequence ID" value="OIQ84596.1"/>
    <property type="molecule type" value="Genomic_DNA"/>
</dbReference>
<protein>
    <recommendedName>
        <fullName evidence="1">DUF7662 domain-containing protein</fullName>
    </recommendedName>
</protein>
<dbReference type="AlphaFoldDB" id="A0A1J5QXX1"/>
<name>A0A1J5QXX1_9ZZZZ</name>
<accession>A0A1J5QXX1</accession>